<dbReference type="Gramene" id="CDY70761">
    <property type="protein sequence ID" value="CDY70761"/>
    <property type="gene ID" value="GSBRNA2T00007319001"/>
</dbReference>
<evidence type="ECO:0000313" key="1">
    <source>
        <dbReference type="EMBL" id="CDY70761.1"/>
    </source>
</evidence>
<protein>
    <submittedName>
        <fullName evidence="1">BnaAnng34900D protein</fullName>
    </submittedName>
</protein>
<name>A0A078JZ10_BRANA</name>
<proteinExistence type="predicted"/>
<reference evidence="1" key="1">
    <citation type="journal article" date="2014" name="Science">
        <title>Plant genetics. Early allopolyploid evolution in the post-Neolithic Brassica napus oilseed genome.</title>
        <authorList>
            <person name="Chalhoub B."/>
            <person name="Denoeud F."/>
            <person name="Liu S."/>
            <person name="Parkin I.A."/>
            <person name="Tang H."/>
            <person name="Wang X."/>
            <person name="Chiquet J."/>
            <person name="Belcram H."/>
            <person name="Tong C."/>
            <person name="Samans B."/>
            <person name="Correa M."/>
            <person name="Da Silva C."/>
            <person name="Just J."/>
            <person name="Falentin C."/>
            <person name="Koh C.S."/>
            <person name="Le Clainche I."/>
            <person name="Bernard M."/>
            <person name="Bento P."/>
            <person name="Noel B."/>
            <person name="Labadie K."/>
            <person name="Alberti A."/>
            <person name="Charles M."/>
            <person name="Arnaud D."/>
            <person name="Guo H."/>
            <person name="Daviaud C."/>
            <person name="Alamery S."/>
            <person name="Jabbari K."/>
            <person name="Zhao M."/>
            <person name="Edger P.P."/>
            <person name="Chelaifa H."/>
            <person name="Tack D."/>
            <person name="Lassalle G."/>
            <person name="Mestiri I."/>
            <person name="Schnel N."/>
            <person name="Le Paslier M.C."/>
            <person name="Fan G."/>
            <person name="Renault V."/>
            <person name="Bayer P.E."/>
            <person name="Golicz A.A."/>
            <person name="Manoli S."/>
            <person name="Lee T.H."/>
            <person name="Thi V.H."/>
            <person name="Chalabi S."/>
            <person name="Hu Q."/>
            <person name="Fan C."/>
            <person name="Tollenaere R."/>
            <person name="Lu Y."/>
            <person name="Battail C."/>
            <person name="Shen J."/>
            <person name="Sidebottom C.H."/>
            <person name="Wang X."/>
            <person name="Canaguier A."/>
            <person name="Chauveau A."/>
            <person name="Berard A."/>
            <person name="Deniot G."/>
            <person name="Guan M."/>
            <person name="Liu Z."/>
            <person name="Sun F."/>
            <person name="Lim Y.P."/>
            <person name="Lyons E."/>
            <person name="Town C.D."/>
            <person name="Bancroft I."/>
            <person name="Wang X."/>
            <person name="Meng J."/>
            <person name="Ma J."/>
            <person name="Pires J.C."/>
            <person name="King G.J."/>
            <person name="Brunel D."/>
            <person name="Delourme R."/>
            <person name="Renard M."/>
            <person name="Aury J.M."/>
            <person name="Adams K.L."/>
            <person name="Batley J."/>
            <person name="Snowdon R.J."/>
            <person name="Tost J."/>
            <person name="Edwards D."/>
            <person name="Zhou Y."/>
            <person name="Hua W."/>
            <person name="Sharpe A.G."/>
            <person name="Paterson A.H."/>
            <person name="Guan C."/>
            <person name="Wincker P."/>
        </authorList>
    </citation>
    <scope>NUCLEOTIDE SEQUENCE [LARGE SCALE GENOMIC DNA]</scope>
</reference>
<feature type="non-terminal residue" evidence="1">
    <location>
        <position position="32"/>
    </location>
</feature>
<sequence length="32" mass="3829">MKEAKQEFLQGSSVNINLMMHRDYWVRCAETL</sequence>
<accession>A0A078JZ10</accession>
<reference evidence="1" key="2">
    <citation type="submission" date="2014-06" db="EMBL/GenBank/DDBJ databases">
        <authorList>
            <person name="Genoscope - CEA"/>
        </authorList>
    </citation>
    <scope>NUCLEOTIDE SEQUENCE</scope>
</reference>
<dbReference type="PaxDb" id="3708-A0A078JZ10"/>
<gene>
    <name evidence="1" type="primary">BnaAnng34900D</name>
    <name evidence="1" type="ORF">GSBRNA2T00007319001</name>
</gene>
<dbReference type="EMBL" id="LK043235">
    <property type="protein sequence ID" value="CDY70761.1"/>
    <property type="molecule type" value="Genomic_DNA"/>
</dbReference>
<organism evidence="1">
    <name type="scientific">Brassica napus</name>
    <name type="common">Rape</name>
    <dbReference type="NCBI Taxonomy" id="3708"/>
    <lineage>
        <taxon>Eukaryota</taxon>
        <taxon>Viridiplantae</taxon>
        <taxon>Streptophyta</taxon>
        <taxon>Embryophyta</taxon>
        <taxon>Tracheophyta</taxon>
        <taxon>Spermatophyta</taxon>
        <taxon>Magnoliopsida</taxon>
        <taxon>eudicotyledons</taxon>
        <taxon>Gunneridae</taxon>
        <taxon>Pentapetalae</taxon>
        <taxon>rosids</taxon>
        <taxon>malvids</taxon>
        <taxon>Brassicales</taxon>
        <taxon>Brassicaceae</taxon>
        <taxon>Brassiceae</taxon>
        <taxon>Brassica</taxon>
    </lineage>
</organism>
<dbReference type="AlphaFoldDB" id="A0A078JZ10"/>